<feature type="domain" description="DUF6534" evidence="3">
    <location>
        <begin position="1"/>
        <end position="56"/>
    </location>
</feature>
<keyword evidence="2" id="KW-1133">Transmembrane helix</keyword>
<feature type="compositionally biased region" description="Acidic residues" evidence="1">
    <location>
        <begin position="351"/>
        <end position="367"/>
    </location>
</feature>
<keyword evidence="2" id="KW-0472">Membrane</keyword>
<keyword evidence="2" id="KW-0812">Transmembrane</keyword>
<protein>
    <recommendedName>
        <fullName evidence="3">DUF6534 domain-containing protein</fullName>
    </recommendedName>
</protein>
<dbReference type="Pfam" id="PF20152">
    <property type="entry name" value="DUF6534"/>
    <property type="match status" value="1"/>
</dbReference>
<organism evidence="4 5">
    <name type="scientific">Marasmiellus scandens</name>
    <dbReference type="NCBI Taxonomy" id="2682957"/>
    <lineage>
        <taxon>Eukaryota</taxon>
        <taxon>Fungi</taxon>
        <taxon>Dikarya</taxon>
        <taxon>Basidiomycota</taxon>
        <taxon>Agaricomycotina</taxon>
        <taxon>Agaricomycetes</taxon>
        <taxon>Agaricomycetidae</taxon>
        <taxon>Agaricales</taxon>
        <taxon>Marasmiineae</taxon>
        <taxon>Omphalotaceae</taxon>
        <taxon>Marasmiellus</taxon>
    </lineage>
</organism>
<accession>A0ABR1JXB5</accession>
<feature type="compositionally biased region" description="Polar residues" evidence="1">
    <location>
        <begin position="265"/>
        <end position="276"/>
    </location>
</feature>
<dbReference type="EMBL" id="JBANRG010000003">
    <property type="protein sequence ID" value="KAK7468478.1"/>
    <property type="molecule type" value="Genomic_DNA"/>
</dbReference>
<feature type="transmembrane region" description="Helical" evidence="2">
    <location>
        <begin position="7"/>
        <end position="24"/>
    </location>
</feature>
<dbReference type="InterPro" id="IPR045339">
    <property type="entry name" value="DUF6534"/>
</dbReference>
<dbReference type="Proteomes" id="UP001498398">
    <property type="component" value="Unassembled WGS sequence"/>
</dbReference>
<feature type="compositionally biased region" description="Low complexity" evidence="1">
    <location>
        <begin position="368"/>
        <end position="380"/>
    </location>
</feature>
<evidence type="ECO:0000313" key="4">
    <source>
        <dbReference type="EMBL" id="KAK7468478.1"/>
    </source>
</evidence>
<evidence type="ECO:0000256" key="1">
    <source>
        <dbReference type="SAM" id="MobiDB-lite"/>
    </source>
</evidence>
<feature type="region of interest" description="Disordered" evidence="1">
    <location>
        <begin position="443"/>
        <end position="477"/>
    </location>
</feature>
<sequence>MLFSINTGMVTSLCACCSLLFILVLDERRLVYICFYFIIGRLYSNSLLATLNARQRIRGDSPDNDDNDPFSLPITFTHSLTQRSRPSIFSNPFLTDVPISPPVVVVSLLSVNILCSHRVTTPTLVLVPAHIPTTRVQSFIPVPESLVLTLSGHPMKPSTNILTVMARILIEVEEVAPIRIAALVCPLLAFIRMPWTPMSHKVEWGDALGCLEARYNLKVVYLSSKVLTRCLLQNDPRAPVLTPVSIQLSGDQLPESMYDKDTNHSDLLSPSRAGQTRDSSRQNRHSSRSSWRSSRSILSPLTVWRAWSNASDRSQGSTCGNADAVQERGIRLAELNLNAERDKKAPSGQQDSDEGQGAEDDDQDITDITDSYISTPSTPSRYSLPPLQTSFGVITSQSGEITSPETSANSDDKLPNFGREYQFTDRRQSVASHRHMSEIRYSAWTQTDEDSHDDNLWHGSEKSQTRQRVSTFGDLGY</sequence>
<feature type="region of interest" description="Disordered" evidence="1">
    <location>
        <begin position="337"/>
        <end position="387"/>
    </location>
</feature>
<comment type="caution">
    <text evidence="4">The sequence shown here is derived from an EMBL/GenBank/DDBJ whole genome shotgun (WGS) entry which is preliminary data.</text>
</comment>
<keyword evidence="5" id="KW-1185">Reference proteome</keyword>
<proteinExistence type="predicted"/>
<name>A0ABR1JXB5_9AGAR</name>
<gene>
    <name evidence="4" type="ORF">VKT23_002987</name>
</gene>
<reference evidence="4 5" key="1">
    <citation type="submission" date="2024-01" db="EMBL/GenBank/DDBJ databases">
        <title>A draft genome for the cacao thread blight pathogen Marasmiellus scandens.</title>
        <authorList>
            <person name="Baruah I.K."/>
            <person name="Leung J."/>
            <person name="Bukari Y."/>
            <person name="Amoako-Attah I."/>
            <person name="Meinhardt L.W."/>
            <person name="Bailey B.A."/>
            <person name="Cohen S.P."/>
        </authorList>
    </citation>
    <scope>NUCLEOTIDE SEQUENCE [LARGE SCALE GENOMIC DNA]</scope>
    <source>
        <strain evidence="4 5">GH-19</strain>
    </source>
</reference>
<feature type="compositionally biased region" description="Basic and acidic residues" evidence="1">
    <location>
        <begin position="453"/>
        <end position="464"/>
    </location>
</feature>
<feature type="transmembrane region" description="Helical" evidence="2">
    <location>
        <begin position="30"/>
        <end position="51"/>
    </location>
</feature>
<evidence type="ECO:0000256" key="2">
    <source>
        <dbReference type="SAM" id="Phobius"/>
    </source>
</evidence>
<feature type="region of interest" description="Disordered" evidence="1">
    <location>
        <begin position="254"/>
        <end position="292"/>
    </location>
</feature>
<evidence type="ECO:0000259" key="3">
    <source>
        <dbReference type="Pfam" id="PF20152"/>
    </source>
</evidence>
<evidence type="ECO:0000313" key="5">
    <source>
        <dbReference type="Proteomes" id="UP001498398"/>
    </source>
</evidence>